<feature type="region of interest" description="Disordered" evidence="1">
    <location>
        <begin position="1"/>
        <end position="28"/>
    </location>
</feature>
<evidence type="ECO:0000259" key="2">
    <source>
        <dbReference type="Pfam" id="PF11575"/>
    </source>
</evidence>
<dbReference type="GO" id="GO:0051537">
    <property type="term" value="F:2 iron, 2 sulfur cluster binding"/>
    <property type="evidence" value="ECO:0007669"/>
    <property type="project" value="InterPro"/>
</dbReference>
<evidence type="ECO:0000313" key="4">
    <source>
        <dbReference type="Proteomes" id="UP000636793"/>
    </source>
</evidence>
<protein>
    <recommendedName>
        <fullName evidence="2">Ferric siderophore reductase C-terminal domain-containing protein</fullName>
    </recommendedName>
</protein>
<accession>A0A916T8X4</accession>
<dbReference type="InterPro" id="IPR024726">
    <property type="entry name" value="FhuF_C"/>
</dbReference>
<comment type="caution">
    <text evidence="3">The sequence shown here is derived from an EMBL/GenBank/DDBJ whole genome shotgun (WGS) entry which is preliminary data.</text>
</comment>
<dbReference type="AlphaFoldDB" id="A0A916T8X4"/>
<proteinExistence type="predicted"/>
<evidence type="ECO:0000256" key="1">
    <source>
        <dbReference type="SAM" id="MobiDB-lite"/>
    </source>
</evidence>
<dbReference type="EMBL" id="BMHI01000004">
    <property type="protein sequence ID" value="GGB36089.1"/>
    <property type="molecule type" value="Genomic_DNA"/>
</dbReference>
<name>A0A916T8X4_9MICO</name>
<sequence length="215" mass="22765">MNDPHRLGDGLAFAEHSPGATPGSPWQPLEARIGADSLRSRVDHIAAALRSPGREPVDLRTAASTEHFGLVARMIAAHICARALGISVSLTTADIWWQQPPGGLVQLSLTRSPQPRSPLDDSAIGDLASTIQQLFGVSPQVLWGNVGSAANSTLNLLRTARPDLLDDARQAADALLRDARIDGGALHAGPGFRRRSCCLIYRAGTGMCGDCVLRP</sequence>
<dbReference type="RefSeq" id="WP_188837683.1">
    <property type="nucleotide sequence ID" value="NZ_BMHI01000004.1"/>
</dbReference>
<keyword evidence="4" id="KW-1185">Reference proteome</keyword>
<reference evidence="3" key="1">
    <citation type="journal article" date="2014" name="Int. J. Syst. Evol. Microbiol.">
        <title>Complete genome sequence of Corynebacterium casei LMG S-19264T (=DSM 44701T), isolated from a smear-ripened cheese.</title>
        <authorList>
            <consortium name="US DOE Joint Genome Institute (JGI-PGF)"/>
            <person name="Walter F."/>
            <person name="Albersmeier A."/>
            <person name="Kalinowski J."/>
            <person name="Ruckert C."/>
        </authorList>
    </citation>
    <scope>NUCLEOTIDE SEQUENCE</scope>
    <source>
        <strain evidence="3">CGMCC 1.15085</strain>
    </source>
</reference>
<feature type="domain" description="Ferric siderophore reductase C-terminal" evidence="2">
    <location>
        <begin position="194"/>
        <end position="213"/>
    </location>
</feature>
<dbReference type="Proteomes" id="UP000636793">
    <property type="component" value="Unassembled WGS sequence"/>
</dbReference>
<evidence type="ECO:0000313" key="3">
    <source>
        <dbReference type="EMBL" id="GGB36089.1"/>
    </source>
</evidence>
<dbReference type="Pfam" id="PF11575">
    <property type="entry name" value="FhuF_C"/>
    <property type="match status" value="1"/>
</dbReference>
<gene>
    <name evidence="3" type="ORF">GCM10011492_28500</name>
</gene>
<organism evidence="3 4">
    <name type="scientific">Flexivirga endophytica</name>
    <dbReference type="NCBI Taxonomy" id="1849103"/>
    <lineage>
        <taxon>Bacteria</taxon>
        <taxon>Bacillati</taxon>
        <taxon>Actinomycetota</taxon>
        <taxon>Actinomycetes</taxon>
        <taxon>Micrococcales</taxon>
        <taxon>Dermacoccaceae</taxon>
        <taxon>Flexivirga</taxon>
    </lineage>
</organism>
<reference evidence="3" key="2">
    <citation type="submission" date="2020-09" db="EMBL/GenBank/DDBJ databases">
        <authorList>
            <person name="Sun Q."/>
            <person name="Zhou Y."/>
        </authorList>
    </citation>
    <scope>NUCLEOTIDE SEQUENCE</scope>
    <source>
        <strain evidence="3">CGMCC 1.15085</strain>
    </source>
</reference>